<dbReference type="Gene3D" id="2.40.50.480">
    <property type="match status" value="1"/>
</dbReference>
<dbReference type="InterPro" id="IPR036166">
    <property type="entry name" value="YxeA-like_sf"/>
</dbReference>
<evidence type="ECO:0000313" key="2">
    <source>
        <dbReference type="Proteomes" id="UP000627166"/>
    </source>
</evidence>
<sequence>MKKLIPILMIALIIPVMLTGCDSKYNPFVKKVDYYVIVEGEGTPQKDDKGNETSSREYELTGYDKEGNEKTVKFLGMKQLKEGAFLKVIFKEDTALKYEEVQKEDIPKAAAEKLDIK</sequence>
<dbReference type="PANTHER" id="PTHR36433">
    <property type="entry name" value="HYPOTHETICAL CYTOSOLIC PROTEIN"/>
    <property type="match status" value="1"/>
</dbReference>
<dbReference type="Proteomes" id="UP000627166">
    <property type="component" value="Unassembled WGS sequence"/>
</dbReference>
<accession>A0ABR8YWU1</accession>
<comment type="caution">
    <text evidence="1">The sequence shown here is derived from an EMBL/GenBank/DDBJ whole genome shotgun (WGS) entry which is preliminary data.</text>
</comment>
<name>A0ABR8YWU1_9CLOT</name>
<gene>
    <name evidence="1" type="ORF">H9637_17160</name>
</gene>
<dbReference type="SUPFAM" id="SSF159121">
    <property type="entry name" value="BC4932-like"/>
    <property type="match status" value="1"/>
</dbReference>
<dbReference type="InterPro" id="IPR006542">
    <property type="entry name" value="DUF1093"/>
</dbReference>
<evidence type="ECO:0000313" key="1">
    <source>
        <dbReference type="EMBL" id="MBD8048737.1"/>
    </source>
</evidence>
<proteinExistence type="predicted"/>
<dbReference type="PANTHER" id="PTHR36433:SF2">
    <property type="entry name" value="YXEA FAMILY PROTEIN"/>
    <property type="match status" value="1"/>
</dbReference>
<reference evidence="1 2" key="1">
    <citation type="submission" date="2020-08" db="EMBL/GenBank/DDBJ databases">
        <title>A Genomic Blueprint of the Chicken Gut Microbiome.</title>
        <authorList>
            <person name="Gilroy R."/>
            <person name="Ravi A."/>
            <person name="Getino M."/>
            <person name="Pursley I."/>
            <person name="Horton D.L."/>
            <person name="Alikhan N.-F."/>
            <person name="Baker D."/>
            <person name="Gharbi K."/>
            <person name="Hall N."/>
            <person name="Watson M."/>
            <person name="Adriaenssens E.M."/>
            <person name="Foster-Nyarko E."/>
            <person name="Jarju S."/>
            <person name="Secka A."/>
            <person name="Antonio M."/>
            <person name="Oren A."/>
            <person name="Chaudhuri R."/>
            <person name="La Ragione R.M."/>
            <person name="Hildebrand F."/>
            <person name="Pallen M.J."/>
        </authorList>
    </citation>
    <scope>NUCLEOTIDE SEQUENCE [LARGE SCALE GENOMIC DNA]</scope>
    <source>
        <strain evidence="1 2">N37</strain>
    </source>
</reference>
<organism evidence="1 2">
    <name type="scientific">Clostridium faecium</name>
    <dbReference type="NCBI Taxonomy" id="2762223"/>
    <lineage>
        <taxon>Bacteria</taxon>
        <taxon>Bacillati</taxon>
        <taxon>Bacillota</taxon>
        <taxon>Clostridia</taxon>
        <taxon>Eubacteriales</taxon>
        <taxon>Clostridiaceae</taxon>
        <taxon>Clostridium</taxon>
    </lineage>
</organism>
<dbReference type="Pfam" id="PF06486">
    <property type="entry name" value="DUF1093"/>
    <property type="match status" value="1"/>
</dbReference>
<dbReference type="EMBL" id="JACSQB010000167">
    <property type="protein sequence ID" value="MBD8048737.1"/>
    <property type="molecule type" value="Genomic_DNA"/>
</dbReference>
<dbReference type="NCBIfam" id="TIGR01655">
    <property type="entry name" value="yxeA_fam"/>
    <property type="match status" value="1"/>
</dbReference>
<dbReference type="PROSITE" id="PS51257">
    <property type="entry name" value="PROKAR_LIPOPROTEIN"/>
    <property type="match status" value="1"/>
</dbReference>
<protein>
    <submittedName>
        <fullName evidence="1">YxeA family protein</fullName>
    </submittedName>
</protein>
<dbReference type="RefSeq" id="WP_191741678.1">
    <property type="nucleotide sequence ID" value="NZ_JACSQB010000167.1"/>
</dbReference>
<keyword evidence="2" id="KW-1185">Reference proteome</keyword>